<keyword evidence="5" id="KW-0445">Lipid transport</keyword>
<dbReference type="GO" id="GO:0120020">
    <property type="term" value="F:cholesterol transfer activity"/>
    <property type="evidence" value="ECO:0007669"/>
    <property type="project" value="TreeGrafter"/>
</dbReference>
<dbReference type="GO" id="GO:0034362">
    <property type="term" value="C:low-density lipoprotein particle"/>
    <property type="evidence" value="ECO:0007669"/>
    <property type="project" value="TreeGrafter"/>
</dbReference>
<accession>A0AAV1GPZ7</accession>
<dbReference type="EMBL" id="OY660878">
    <property type="protein sequence ID" value="CAJ1074177.1"/>
    <property type="molecule type" value="Genomic_DNA"/>
</dbReference>
<dbReference type="InterPro" id="IPR015816">
    <property type="entry name" value="Vitellinogen_b-sht_N"/>
</dbReference>
<dbReference type="GO" id="GO:0042632">
    <property type="term" value="P:cholesterol homeostasis"/>
    <property type="evidence" value="ECO:0007669"/>
    <property type="project" value="TreeGrafter"/>
</dbReference>
<dbReference type="InterPro" id="IPR015255">
    <property type="entry name" value="Vitellinogen_open_b-sht"/>
</dbReference>
<dbReference type="Proteomes" id="UP001178508">
    <property type="component" value="Chromosome 15"/>
</dbReference>
<dbReference type="Pfam" id="PF06448">
    <property type="entry name" value="DUF1081"/>
    <property type="match status" value="1"/>
</dbReference>
<dbReference type="SMART" id="SM01169">
    <property type="entry name" value="DUF1943"/>
    <property type="match status" value="1"/>
</dbReference>
<feature type="domain" description="Vitellogenin" evidence="10">
    <location>
        <begin position="38"/>
        <end position="675"/>
    </location>
</feature>
<dbReference type="Gene3D" id="2.30.230.10">
    <property type="entry name" value="Lipovitellin, beta-sheet shell regions, chain A"/>
    <property type="match status" value="1"/>
</dbReference>
<feature type="signal peptide" evidence="9">
    <location>
        <begin position="1"/>
        <end position="19"/>
    </location>
</feature>
<evidence type="ECO:0000256" key="2">
    <source>
        <dbReference type="ARBA" id="ARBA00022448"/>
    </source>
</evidence>
<dbReference type="InterPro" id="IPR015819">
    <property type="entry name" value="Lipid_transp_b-sht_shell"/>
</dbReference>
<dbReference type="SMART" id="SM00638">
    <property type="entry name" value="LPD_N"/>
    <property type="match status" value="1"/>
</dbReference>
<evidence type="ECO:0000256" key="1">
    <source>
        <dbReference type="ARBA" id="ARBA00004613"/>
    </source>
</evidence>
<evidence type="ECO:0000256" key="7">
    <source>
        <dbReference type="PROSITE-ProRule" id="PRU00557"/>
    </source>
</evidence>
<keyword evidence="3" id="KW-0964">Secreted</keyword>
<dbReference type="Gene3D" id="1.25.10.20">
    <property type="entry name" value="Vitellinogen, superhelical"/>
    <property type="match status" value="1"/>
</dbReference>
<evidence type="ECO:0000256" key="9">
    <source>
        <dbReference type="SAM" id="SignalP"/>
    </source>
</evidence>
<reference evidence="11" key="1">
    <citation type="submission" date="2023-08" db="EMBL/GenBank/DDBJ databases">
        <authorList>
            <person name="Alioto T."/>
            <person name="Alioto T."/>
            <person name="Gomez Garrido J."/>
        </authorList>
    </citation>
    <scope>NUCLEOTIDE SEQUENCE</scope>
</reference>
<evidence type="ECO:0000256" key="5">
    <source>
        <dbReference type="ARBA" id="ARBA00023055"/>
    </source>
</evidence>
<evidence type="ECO:0000256" key="4">
    <source>
        <dbReference type="ARBA" id="ARBA00022729"/>
    </source>
</evidence>
<dbReference type="GO" id="GO:0050750">
    <property type="term" value="F:low-density lipoprotein particle receptor binding"/>
    <property type="evidence" value="ECO:0007669"/>
    <property type="project" value="TreeGrafter"/>
</dbReference>
<comment type="caution">
    <text evidence="7">Lacks conserved residue(s) required for the propagation of feature annotation.</text>
</comment>
<dbReference type="SUPFAM" id="SSF48431">
    <property type="entry name" value="Lipovitellin-phosvitin complex, superhelical domain"/>
    <property type="match status" value="1"/>
</dbReference>
<dbReference type="GO" id="GO:0006642">
    <property type="term" value="P:triglyceride mobilization"/>
    <property type="evidence" value="ECO:0007669"/>
    <property type="project" value="TreeGrafter"/>
</dbReference>
<keyword evidence="12" id="KW-1185">Reference proteome</keyword>
<dbReference type="Pfam" id="PF09172">
    <property type="entry name" value="Vit_open_b-sht"/>
    <property type="match status" value="1"/>
</dbReference>
<proteinExistence type="predicted"/>
<name>A0AAV1GPZ7_XYRNO</name>
<feature type="chain" id="PRO_5043751650" evidence="9">
    <location>
        <begin position="20"/>
        <end position="4420"/>
    </location>
</feature>
<dbReference type="PANTHER" id="PTHR13769">
    <property type="entry name" value="APOLIPOPROTEIN B"/>
    <property type="match status" value="1"/>
</dbReference>
<feature type="coiled-coil region" evidence="8">
    <location>
        <begin position="2103"/>
        <end position="2130"/>
    </location>
</feature>
<gene>
    <name evidence="11" type="ORF">XNOV1_A006841</name>
</gene>
<evidence type="ECO:0000256" key="3">
    <source>
        <dbReference type="ARBA" id="ARBA00022525"/>
    </source>
</evidence>
<dbReference type="GO" id="GO:0034359">
    <property type="term" value="C:mature chylomicron"/>
    <property type="evidence" value="ECO:0007669"/>
    <property type="project" value="TreeGrafter"/>
</dbReference>
<organism evidence="11 12">
    <name type="scientific">Xyrichtys novacula</name>
    <name type="common">Pearly razorfish</name>
    <name type="synonym">Hemipteronotus novacula</name>
    <dbReference type="NCBI Taxonomy" id="13765"/>
    <lineage>
        <taxon>Eukaryota</taxon>
        <taxon>Metazoa</taxon>
        <taxon>Chordata</taxon>
        <taxon>Craniata</taxon>
        <taxon>Vertebrata</taxon>
        <taxon>Euteleostomi</taxon>
        <taxon>Actinopterygii</taxon>
        <taxon>Neopterygii</taxon>
        <taxon>Teleostei</taxon>
        <taxon>Neoteleostei</taxon>
        <taxon>Acanthomorphata</taxon>
        <taxon>Eupercaria</taxon>
        <taxon>Labriformes</taxon>
        <taxon>Labridae</taxon>
        <taxon>Xyrichtys</taxon>
    </lineage>
</organism>
<dbReference type="GO" id="GO:0042953">
    <property type="term" value="P:lipoprotein transport"/>
    <property type="evidence" value="ECO:0007669"/>
    <property type="project" value="TreeGrafter"/>
</dbReference>
<keyword evidence="8" id="KW-0175">Coiled coil</keyword>
<dbReference type="Gene3D" id="1.20.120.20">
    <property type="entry name" value="Apolipoprotein"/>
    <property type="match status" value="1"/>
</dbReference>
<keyword evidence="6" id="KW-0325">Glycoprotein</keyword>
<dbReference type="PANTHER" id="PTHR13769:SF6">
    <property type="entry name" value="APOLIPOPROTEIN B-100"/>
    <property type="match status" value="1"/>
</dbReference>
<keyword evidence="4 9" id="KW-0732">Signal</keyword>
<evidence type="ECO:0000313" key="11">
    <source>
        <dbReference type="EMBL" id="CAJ1074177.1"/>
    </source>
</evidence>
<dbReference type="SUPFAM" id="SSF56968">
    <property type="entry name" value="Lipovitellin-phosvitin complex, beta-sheet shell regions"/>
    <property type="match status" value="2"/>
</dbReference>
<evidence type="ECO:0000256" key="6">
    <source>
        <dbReference type="ARBA" id="ARBA00023180"/>
    </source>
</evidence>
<evidence type="ECO:0000256" key="8">
    <source>
        <dbReference type="SAM" id="Coils"/>
    </source>
</evidence>
<dbReference type="PROSITE" id="PS51211">
    <property type="entry name" value="VITELLOGENIN"/>
    <property type="match status" value="1"/>
</dbReference>
<dbReference type="InterPro" id="IPR001747">
    <property type="entry name" value="Vitellogenin_N"/>
</dbReference>
<dbReference type="InterPro" id="IPR011030">
    <property type="entry name" value="Lipovitellin_superhlx_dom"/>
</dbReference>
<evidence type="ECO:0000313" key="12">
    <source>
        <dbReference type="Proteomes" id="UP001178508"/>
    </source>
</evidence>
<protein>
    <submittedName>
        <fullName evidence="11">Apolipoprotein B-100</fullName>
    </submittedName>
</protein>
<dbReference type="Gene3D" id="2.20.80.10">
    <property type="entry name" value="Lipovitellin-phosvitin complex, chain A, domain 4"/>
    <property type="match status" value="1"/>
</dbReference>
<evidence type="ECO:0000259" key="10">
    <source>
        <dbReference type="PROSITE" id="PS51211"/>
    </source>
</evidence>
<dbReference type="GO" id="GO:0030301">
    <property type="term" value="P:cholesterol transport"/>
    <property type="evidence" value="ECO:0007669"/>
    <property type="project" value="TreeGrafter"/>
</dbReference>
<dbReference type="InterPro" id="IPR009454">
    <property type="entry name" value="Lipid_transpt_open_b-sht"/>
</dbReference>
<comment type="subcellular location">
    <subcellularLocation>
        <location evidence="1">Secreted</location>
    </subcellularLocation>
</comment>
<dbReference type="GO" id="GO:0034361">
    <property type="term" value="C:very-low-density lipoprotein particle"/>
    <property type="evidence" value="ECO:0007669"/>
    <property type="project" value="TreeGrafter"/>
</dbReference>
<dbReference type="Pfam" id="PF01347">
    <property type="entry name" value="Vitellogenin_N"/>
    <property type="match status" value="1"/>
</dbReference>
<sequence length="4420" mass="496016">MMGYSRLCLLLLLSSYTLAQDGNEDEEQTSTCLLGSRFKAHRKYFYRYTADSKNGVMGASDLKNGPNVSCQVEIEVPQMCRFIMHTRDCALSKVSVMDPQGQPVFEPAPGSDAFRAAMETNPLKFSVEDFTAVDLFPETEELVNILNIKRGIISALMVPLLEDNQNRLMSTVHGQCPSSYQVNEKKDIATEVSVSRYLPNCDKFTGRESANSPLALLQKLHQPLSKLISSTQNCNYQFDNKGKHVTSATCEEKHTYVPFSNEDNGLSSVVTQDLSFQNSKRINNRVFDVDPSQRKPLHFEDPDDKASEQTENAVLSTLTDLVNLPGTDQGHKRTSLFHKLVSSLRVLRNDTLSRTVTEMLKTSRWLSMQALFQCGTSECTSAIMQVIWGLDGAALEVDALVYGLSLQGNPDAARVRDMLSMAQYRQSRAIMYALANTVKKFHKGEVTPVVTEVSEFMELLLDDCSGEVHDIDSEFPPDPHELAFLVLKVIGVMGKAMQDVSPTLISSVLRCAQKSDTPLSNQKAALQALRLMETTNEVKEVLAKVYLEPESPVDKRIAAYLLLMRNPDRDLVGDAVDSLANVDDPNLSNFVISHLRNIHKSNMPEMKGVKEYIESAFQYSPQVKSMSANYKLDSPLGSIQSNIIVDSTNSLPKEVMLETTLKVFDYNCDIFQVGIESTGFEPTIDALFGDEGFFPDSISKVMYWAGDKAEMLREVLDRIAPDRNRMKRQVPDDLLKGISSSFQKLMNDLRLSSKPEAIAYLRLLGDEIGYIRSGDMRKMTETLLMYYHLFIRVLPFNALLELTSSTENEVFAHYIFMENAFFMPTAAGFPLKFSLAGVFAPGAKGGLTRSNGMAELSFMPSVGLEFITQMGVLIPDFVESGLELHTHAYHESSLGAKITVNGNQMRLSIPAPKSNMRLLSFSTEVLSVSSGQTETVPPLMEDRTESTDCQLFISGLQLCTITRYSNATSMDQAPYYPLTGESRFAIEIQPTGEVSEYTATITQETLREGKKGRNKVSSLKLTLKAEGDDSSEATATLKYNHNKNTVTTEVVIPDFDVEAGIRLALTDSEAKGKMMRGITIDVTNKNIPQLTLIGRSRLDMMKEVMLQLEMAIPSLKTDASITAILKRDEGIILDLETVINLPETSSQQKATLKYDDDKLELELKSDLNSEIQKLIPNIEDHHRQLQQLIDQILDQKVAKTDMKLRHIVTKGIEAGDIWFGKLTERIPYLANLRSKRSISDLTLPALPEKLFLQIDSLFRYQFNKDKLSISLPLPHGGKKSEELNIPTSLSLPDIDVPQIGLSVPARSIPIPPFTIPPTLDFTVPLLGLAEASTKINSNFYSWEGSVSGGNNTVDVPSCILQYKAIAQSPFNLLSYKLEGTGMMSGRADDSLKYLLNSSFSHSLIETSLSVSESVRITDKLIARANYKIEASSPLGLQVSLHYSAQSTSTEAEEVYGDGTVDGLLRLGSFVANSTYSNSYSLRSLYREGRGESTLQLNMPFIQVNNKIQGAYANSELNIVSRTNTQDDIVKHVAELKYKDSQLTLKCNGVARPLQGTSLNNKVELGVSNQMAILRIESQADDDKNRVYSLITGSLGSNGLDVNSEGSLVSDIGRGLHKASLLVNKDGLTTSGTNSIQCSPVTVENVFNGAIDSNGASLSCTTKAMAEESRGELTIEGKITAAEASVNGVLKGHAYDATTRNNMDLLLNRRGLIFTSNSMGTLEQMTTENSHSLTITLWTLALKSKTDNFICKDVYYKQDTKVDMKPFVMSVDMTNDLKFYDVSVVNEGHMRLEPIKVDLSGSLKGAYGDDNYMKNTYELNYDNLAGAIKNSLSGNIVDSQLSHNCEFEFAGLSSTLFCETRVNSEPLRFDSTVRTMALPFSLTIDALVNSDGQIELLGKHTGQLYSKLLVKAQPLAFGYSHDSRVSTAHVLPSKSISTNLENKFEGLLMPSNQALKWLLKSHLNDHAYKQEISAYNDPEKNGFEFLGELLTDFFSRLSRQKRSTPEAQKFSITGFLRYDKNSDCHIIDIPFIESFPAAFEQLKNTLVQALEMLQDRINSLDIDRLIADFRVKLDQLPSQVRDFMQEMDLEGKFNQVKATLDYLMDEFSISMDDLELTMEDLKRNFEKTAMDMVDNIKDLTSTVTDYVNDGRLAEKITNIFSKIKNWLQELDDQYKIKQSLIKVLDAIDDIIGQIDLQKLSENSATWLKELDSKYGILEKIKDALISMKELIENFEISMFMEDVKEYLLSIDLAKHAEQLSSKISSLDIAKVIDSMNDVILNWIDEYEIPNKLNTVYSYIRDLFLKYRLDDKFKDLMDRILILIEDFKIDGTVQLMVDSLSSLNFELAYDKVIQFLQSVTNELRGIDFKKSIDDLNASISSMLQSMKAFDYNAFVDDTNEKIADLTNYINEQIKTYEVVQKIEAIREFFREIQSTIYTYLEGLKDTKVADALKRLKNVLDTTFFDDMYMKVMDILEDMRQRILDMDIRTEMYIHLQRASESYTNIVAYISTQLDQLMEKLREMTEDSETISQIKQGLDGALSALKKAEIEVPTFIVPLTDLVIPAFTINLNKLQEISIPAQISIPEFTILNLHTLPAITIDFDELKANIIKVIDRMKEFEIQWTDPEDIFGDLKVLYLSDLPDLTLPEITLSEIKFPAVNIPTLNFENFEITMLPIPEIQLPEIPSDICVPVFGKLQGEFTLASPLYTLVTIGKIENSTSTPKNPQFTATLNSEAKSIFRPLEYSFEASAQLEAQWRLRRSLRSAEKPLRSAEKLLFTEQMKLTHMAFSVDHEGSLTLTGSSAEASSKTITKALTEVYTADLVNTMGLTLNNEISAAINTTYNHNLGIPAIEILSQAAMEQHITTKVESGRVIVTGETTGNGKWSIQDYSDEGTHTSKTEFNVDFNTAKLTFSEETDCKALKSKKTLTVESVTLSHVTIEARCETETPSVKKSVMTLNVEASIGDLKVALTAAHDAEFTGNLVGFMANTLEFKAHPFEIELDTKNKVNTKMFFPLKLTGKVDLQHDCGVSLNYKKQRASCFALARFNQYKYNHNITAENNEMDIFLHATANGEANLDFLTVPLSIPEIIIPYLNMNTPEIREFSLWEHAGLKTLLITPQQSMDMNLKLHYFKNPDVHIIEVHLEPIYNTIIDNAHIIQVQFEEFRDKIVALLKDSYNQAKAQYIKHKIDTSGMPPRIFTVPGYKIPILNIEVSAFRAEMPAFSYFVPKEVSTPSFKIPALGFSVPSYTLVLPSLELPVVYVPETLSEIQLPTLTLPTIQNRIVIPAMGNMTYDFSFKSPVINLNANAGLYNQPDIVTRFSAFSVSVFDILNGKIDGTSSLTRKRGIKLATTVSLEHDIIGANHECAVSLAKRSMEASVTNTVKINLPFLNLEFNQELSGSTKMKPNVVSKKNIKYMFNFPLIESASKGNLDINWALEALSSDVSLVTLVNGKSDIMLMDSCTFGGSLQNEANFYLNANGLRSTIKTVLDSAIDKQGRQKRNSNNIFQFDLNDNLALEVSLRRVFAKVDHMSSNNVDLGFFNTNGRQVIDGNLDFVPLTTFKMTLNSDANQPSSLGHVGLIQNVKLDITSEKQSFTWSGKEQLASFIHACDFVVSNDDSEVRMDLTESVEGHLAFLKSVKLPVYQKSLWDVLKFGQVANMDDLQFLNISSSIVYTKTSDGVEFKIPSQIFEDGVILSIPEIHVAVPSWVREIPNSIRNIDMRLENPDIPDHVAFPPVISVPAFKVPYTNLHVEPFTINPKSLSIPKVITTTAFEIMLPGLPTMSVPSYNIDTEYLQEKIPFLSFKIPQYDITVPSFTLPKSFTFGEYTFNLNKITTQISNFELPTITIPEQKIEIPKITLHMPTGLFIPKFGALSATFKLKSPIYNMSTTASLEERDALVASLNSICTSTMIFLEYDLSASATLGFENGFFNLIGKCNLIHSDVTVDWQHVMSRNFRMKRQTAPDSMESRHTLNVDVASKTFADVNFRLASRKDGVTASISSPSAGFLGLHLQRRSASQLYGKLFSRYLSSPEKDTDVLTTKATLKNSQKLMLQMSWNWDFLHDLIEGTKERIPAMTDAILKFINKYHTAHFGFDLSRGGMKLKNTFSNVIERAYHEVPLSFNSLQDSIRNTFDQGKDMYTKASDSLMSLSVQEEMDKLARELRHTLKRSENKIYDLLDAITQFLSDLKFPVPGSEERMSGLELFHRARRSISRATDRATQRFASLMGKIFESIREIEFTIPGTEVVVNGNEIMDKIKTLAKRAYDQLRESVRRGFEWLQKAIEDLMQVIAEKGENVISYLRDENEEIASMVETLHWKFIQSSKRHIEEAEGFVAEYKDQTKMKIQEVYNALNMERVNNDTTELINILQSHLYGGLNEGVDLMRRASQSTAPYLKVSNKKVDIEIPLPFLWKSFSEWPTQSRQ</sequence>
<keyword evidence="2" id="KW-0813">Transport</keyword>
<dbReference type="InterPro" id="IPR052418">
    <property type="entry name" value="Apolipoprotein_B"/>
</dbReference>